<dbReference type="STRING" id="1328759.A0A5C2SIH0"/>
<proteinExistence type="inferred from homology"/>
<feature type="region of interest" description="Disordered" evidence="2">
    <location>
        <begin position="1"/>
        <end position="23"/>
    </location>
</feature>
<dbReference type="PANTHER" id="PTHR33099:SF14">
    <property type="entry name" value="PROLYL 4-HYDROXYLASE ALPHA SUBUNIT FE(2+) 2OG DIOXYGENASE DOMAIN-CONTAINING PROTEIN"/>
    <property type="match status" value="1"/>
</dbReference>
<dbReference type="AlphaFoldDB" id="A0A5C2SIH0"/>
<dbReference type="InterPro" id="IPR005123">
    <property type="entry name" value="Oxoglu/Fe-dep_dioxygenase_dom"/>
</dbReference>
<keyword evidence="1" id="KW-0408">Iron</keyword>
<evidence type="ECO:0000259" key="3">
    <source>
        <dbReference type="PROSITE" id="PS51471"/>
    </source>
</evidence>
<dbReference type="Proteomes" id="UP000313359">
    <property type="component" value="Unassembled WGS sequence"/>
</dbReference>
<feature type="compositionally biased region" description="Acidic residues" evidence="2">
    <location>
        <begin position="1"/>
        <end position="10"/>
    </location>
</feature>
<keyword evidence="1" id="KW-0479">Metal-binding</keyword>
<protein>
    <recommendedName>
        <fullName evidence="3">Fe2OG dioxygenase domain-containing protein</fullName>
    </recommendedName>
</protein>
<evidence type="ECO:0000256" key="1">
    <source>
        <dbReference type="RuleBase" id="RU003682"/>
    </source>
</evidence>
<evidence type="ECO:0000313" key="5">
    <source>
        <dbReference type="Proteomes" id="UP000313359"/>
    </source>
</evidence>
<gene>
    <name evidence="4" type="ORF">L227DRAFT_561772</name>
</gene>
<dbReference type="GO" id="GO:0046872">
    <property type="term" value="F:metal ion binding"/>
    <property type="evidence" value="ECO:0007669"/>
    <property type="project" value="UniProtKB-KW"/>
</dbReference>
<keyword evidence="5" id="KW-1185">Reference proteome</keyword>
<dbReference type="OrthoDB" id="27483at2759"/>
<reference evidence="4" key="1">
    <citation type="journal article" date="2018" name="Genome Biol. Evol.">
        <title>Genomics and development of Lentinus tigrinus, a white-rot wood-decaying mushroom with dimorphic fruiting bodies.</title>
        <authorList>
            <person name="Wu B."/>
            <person name="Xu Z."/>
            <person name="Knudson A."/>
            <person name="Carlson A."/>
            <person name="Chen N."/>
            <person name="Kovaka S."/>
            <person name="LaButti K."/>
            <person name="Lipzen A."/>
            <person name="Pennachio C."/>
            <person name="Riley R."/>
            <person name="Schakwitz W."/>
            <person name="Umezawa K."/>
            <person name="Ohm R.A."/>
            <person name="Grigoriev I.V."/>
            <person name="Nagy L.G."/>
            <person name="Gibbons J."/>
            <person name="Hibbett D."/>
        </authorList>
    </citation>
    <scope>NUCLEOTIDE SEQUENCE [LARGE SCALE GENOMIC DNA]</scope>
    <source>
        <strain evidence="4">ALCF2SS1-6</strain>
    </source>
</reference>
<dbReference type="GO" id="GO:0016491">
    <property type="term" value="F:oxidoreductase activity"/>
    <property type="evidence" value="ECO:0007669"/>
    <property type="project" value="UniProtKB-KW"/>
</dbReference>
<keyword evidence="1" id="KW-0560">Oxidoreductase</keyword>
<name>A0A5C2SIH0_9APHY</name>
<dbReference type="PANTHER" id="PTHR33099">
    <property type="entry name" value="FE2OG DIOXYGENASE DOMAIN-CONTAINING PROTEIN"/>
    <property type="match status" value="1"/>
</dbReference>
<organism evidence="4 5">
    <name type="scientific">Lentinus tigrinus ALCF2SS1-6</name>
    <dbReference type="NCBI Taxonomy" id="1328759"/>
    <lineage>
        <taxon>Eukaryota</taxon>
        <taxon>Fungi</taxon>
        <taxon>Dikarya</taxon>
        <taxon>Basidiomycota</taxon>
        <taxon>Agaricomycotina</taxon>
        <taxon>Agaricomycetes</taxon>
        <taxon>Polyporales</taxon>
        <taxon>Polyporaceae</taxon>
        <taxon>Lentinus</taxon>
    </lineage>
</organism>
<evidence type="ECO:0000256" key="2">
    <source>
        <dbReference type="SAM" id="MobiDB-lite"/>
    </source>
</evidence>
<dbReference type="Pfam" id="PF13640">
    <property type="entry name" value="2OG-FeII_Oxy_3"/>
    <property type="match status" value="1"/>
</dbReference>
<comment type="similarity">
    <text evidence="1">Belongs to the iron/ascorbate-dependent oxidoreductase family.</text>
</comment>
<dbReference type="EMBL" id="ML122257">
    <property type="protein sequence ID" value="RPD63027.1"/>
    <property type="molecule type" value="Genomic_DNA"/>
</dbReference>
<dbReference type="PROSITE" id="PS51471">
    <property type="entry name" value="FE2OG_OXY"/>
    <property type="match status" value="1"/>
</dbReference>
<dbReference type="Gene3D" id="2.60.120.620">
    <property type="entry name" value="q2cbj1_9rhob like domain"/>
    <property type="match status" value="1"/>
</dbReference>
<dbReference type="InterPro" id="IPR044862">
    <property type="entry name" value="Pro_4_hyd_alph_FE2OG_OXY"/>
</dbReference>
<accession>A0A5C2SIH0</accession>
<evidence type="ECO:0000313" key="4">
    <source>
        <dbReference type="EMBL" id="RPD63027.1"/>
    </source>
</evidence>
<sequence length="466" mass="51823">MYDPSSDSEDYDQHQSQLPLNPGLGLAQHPRVQALRSALSESAFVTCGTVDVPQDGLFIFYSNNGRAGRLVVVNSSRHSEALDDLEKACDPATFGVDQRDVLDVSYRKSGKLDRDHFSLNVDIESIGLLEAVRIGLLSSNDEKKPIRAELYKLNVYGKDSFFKPHKDTPRGDTMFGSLVLVLPSAHEGGSLVLRHDNREYAFDATQHLSFLPHATPRIAYVAFFSDVEHEVKPVASGHRITITYNLHFVDEGHVESRFLNGLDVIHPRGATRPEVEALLNPLLNDPSFLPEGGTLGFGLRHLYPLPTTFHPQVDDTLEVLKQRLKGADEALFRACTARCLVPVLYTIFEDTEGNSRALVACPRVAKISTHDQDHDEEVWKILCRHFDGLLINPSQTIVDSLASSGDGPIASRRHVNWITPLSQANRVKTRFAAYGNEPMMGYLYQRICMLVSVGPPGRRYEVGNLS</sequence>
<feature type="domain" description="Fe2OG dioxygenase" evidence="3">
    <location>
        <begin position="147"/>
        <end position="248"/>
    </location>
</feature>